<sequence length="445" mass="46767">MNLDAVVALAGPVFLHGPDPAWIWRRVAPDGFVLVAGNAPAEALTGAGLAGMQAAVHGLLRQPGLTLRADLGRCLDEQAGIAADFEARSPLTGEFRHLLVSHVPLTEEHVLTLVRNVTELRAQLAAERRLSSDLEQLASLSRAILEADDPQQARDMLCSGALMLAEADGVFLAEQREGTLSATARAVAPGMPSGQQLRVPRPDERGSVTREVFDTGIPVFLPDLAAHPQADPELVRASGAASGFFHPVVAGGSVVGVLVVAWRTAVPEPPQRVRRLMPLLSADAALAISRADLVAQLAAAATQDALTGLPNRRAADTELARFVARASRARRPLTVAVLDVNGLKSVNDQQGHAAGDALLQDAARCWRTALRREDQLARIGGDEFVVLMPDTDEAAGQQVIARLRASAPSVSVAVGVAEWAEGQTAGELLAAADRQMYADKAGSAG</sequence>
<dbReference type="PROSITE" id="PS50887">
    <property type="entry name" value="GGDEF"/>
    <property type="match status" value="1"/>
</dbReference>
<dbReference type="InterPro" id="IPR000160">
    <property type="entry name" value="GGDEF_dom"/>
</dbReference>
<dbReference type="Gene3D" id="3.30.450.40">
    <property type="match status" value="1"/>
</dbReference>
<dbReference type="SMART" id="SM00065">
    <property type="entry name" value="GAF"/>
    <property type="match status" value="1"/>
</dbReference>
<dbReference type="InterPro" id="IPR003018">
    <property type="entry name" value="GAF"/>
</dbReference>
<feature type="domain" description="GGDEF" evidence="1">
    <location>
        <begin position="331"/>
        <end position="445"/>
    </location>
</feature>
<dbReference type="InterPro" id="IPR029787">
    <property type="entry name" value="Nucleotide_cyclase"/>
</dbReference>
<accession>A0ABX0GXI4</accession>
<dbReference type="SUPFAM" id="SSF55073">
    <property type="entry name" value="Nucleotide cyclase"/>
    <property type="match status" value="1"/>
</dbReference>
<protein>
    <submittedName>
        <fullName evidence="2">GGDEF domain-containing protein</fullName>
    </submittedName>
</protein>
<dbReference type="NCBIfam" id="TIGR00254">
    <property type="entry name" value="GGDEF"/>
    <property type="match status" value="1"/>
</dbReference>
<evidence type="ECO:0000313" key="2">
    <source>
        <dbReference type="EMBL" id="NHC15688.1"/>
    </source>
</evidence>
<dbReference type="Gene3D" id="3.30.70.270">
    <property type="match status" value="1"/>
</dbReference>
<organism evidence="2 3">
    <name type="scientific">Motilibacter deserti</name>
    <dbReference type="NCBI Taxonomy" id="2714956"/>
    <lineage>
        <taxon>Bacteria</taxon>
        <taxon>Bacillati</taxon>
        <taxon>Actinomycetota</taxon>
        <taxon>Actinomycetes</taxon>
        <taxon>Motilibacterales</taxon>
        <taxon>Motilibacteraceae</taxon>
        <taxon>Motilibacter</taxon>
    </lineage>
</organism>
<dbReference type="InterPro" id="IPR050469">
    <property type="entry name" value="Diguanylate_Cyclase"/>
</dbReference>
<dbReference type="RefSeq" id="WP_166284183.1">
    <property type="nucleotide sequence ID" value="NZ_JAANNP010000046.1"/>
</dbReference>
<reference evidence="2 3" key="1">
    <citation type="submission" date="2020-03" db="EMBL/GenBank/DDBJ databases">
        <title>Two novel Motilibacter sp.</title>
        <authorList>
            <person name="Liu S."/>
        </authorList>
    </citation>
    <scope>NUCLEOTIDE SEQUENCE [LARGE SCALE GENOMIC DNA]</scope>
    <source>
        <strain evidence="2 3">E257</strain>
    </source>
</reference>
<dbReference type="PANTHER" id="PTHR45138">
    <property type="entry name" value="REGULATORY COMPONENTS OF SENSORY TRANSDUCTION SYSTEM"/>
    <property type="match status" value="1"/>
</dbReference>
<dbReference type="Pfam" id="PF00990">
    <property type="entry name" value="GGDEF"/>
    <property type="match status" value="1"/>
</dbReference>
<keyword evidence="3" id="KW-1185">Reference proteome</keyword>
<dbReference type="InterPro" id="IPR029016">
    <property type="entry name" value="GAF-like_dom_sf"/>
</dbReference>
<dbReference type="PANTHER" id="PTHR45138:SF9">
    <property type="entry name" value="DIGUANYLATE CYCLASE DGCM-RELATED"/>
    <property type="match status" value="1"/>
</dbReference>
<dbReference type="CDD" id="cd01949">
    <property type="entry name" value="GGDEF"/>
    <property type="match status" value="1"/>
</dbReference>
<proteinExistence type="predicted"/>
<dbReference type="InterPro" id="IPR043128">
    <property type="entry name" value="Rev_trsase/Diguanyl_cyclase"/>
</dbReference>
<evidence type="ECO:0000313" key="3">
    <source>
        <dbReference type="Proteomes" id="UP000800981"/>
    </source>
</evidence>
<dbReference type="EMBL" id="JAANNP010000046">
    <property type="protein sequence ID" value="NHC15688.1"/>
    <property type="molecule type" value="Genomic_DNA"/>
</dbReference>
<dbReference type="Pfam" id="PF13185">
    <property type="entry name" value="GAF_2"/>
    <property type="match status" value="1"/>
</dbReference>
<evidence type="ECO:0000259" key="1">
    <source>
        <dbReference type="PROSITE" id="PS50887"/>
    </source>
</evidence>
<gene>
    <name evidence="2" type="ORF">G9H71_18050</name>
</gene>
<comment type="caution">
    <text evidence="2">The sequence shown here is derived from an EMBL/GenBank/DDBJ whole genome shotgun (WGS) entry which is preliminary data.</text>
</comment>
<name>A0ABX0GXI4_9ACTN</name>
<dbReference type="SUPFAM" id="SSF55781">
    <property type="entry name" value="GAF domain-like"/>
    <property type="match status" value="1"/>
</dbReference>
<dbReference type="SMART" id="SM00267">
    <property type="entry name" value="GGDEF"/>
    <property type="match status" value="1"/>
</dbReference>
<dbReference type="Proteomes" id="UP000800981">
    <property type="component" value="Unassembled WGS sequence"/>
</dbReference>